<dbReference type="GO" id="GO:0003964">
    <property type="term" value="F:RNA-directed DNA polymerase activity"/>
    <property type="evidence" value="ECO:0007669"/>
    <property type="project" value="UniProtKB-KW"/>
</dbReference>
<dbReference type="SUPFAM" id="SSF56219">
    <property type="entry name" value="DNase I-like"/>
    <property type="match status" value="1"/>
</dbReference>
<proteinExistence type="predicted"/>
<dbReference type="PANTHER" id="PTHR33116">
    <property type="entry name" value="REVERSE TRANSCRIPTASE ZINC-BINDING DOMAIN-CONTAINING PROTEIN-RELATED-RELATED"/>
    <property type="match status" value="1"/>
</dbReference>
<evidence type="ECO:0000259" key="1">
    <source>
        <dbReference type="Pfam" id="PF00078"/>
    </source>
</evidence>
<accession>A0A6L2J7X7</accession>
<sequence>MEDDFCGTFVPDTQVLETSKNNHMEKEIDVSDEGDVGVDVATSQSPQFDRMDCLMIVVYAPQELDYKRSLWNKITSLVNNYNGMSIVLGDFNKVRCELERMGTIFSKHGASSFNEFINRAELFDIQISGRNFTRMNKYGIKLSKIDRILVSHHFISKWPNAQVLALRRELLNYCPLVLKTHSYNFGHIPLKKFNSWILNGDFPTILSLAWHNPNNTRTNIHLAIILKNKLQTLKKHLKIWCENTISRNTTRTCELKLKLDLLDTKAENNQLVDQDLFDCISFKKELDYLDHAIRLDLMQKAKFKWTLDGDENSKFFHGILNNKLSKSRIHGISLNSLFKRLFDLDISLLDSPFSCKEIKEAVWNYGGDKSSVGSIVREVQTTFIKGRQIVDGPLMVNEIITWAKNKKRRLFLLKVDFEKAFDSLDWNFLDNIMMQMNFSQKWRMWIKGCLNSGYASVLINGSPTKEFKIHKGLRQGDPLSPFLFILAVKPLHVTFLEAKDKDIFKVNFSKSKIFGVGDTVGDTNLLASILCCQPSSLPFTYLGLPIGANMNRSCNWKPIIDKFHNRLSSCKARSLSFGGRLILLKSILGALAWKQVCSSKDYSGLRIGSLHASNLAMLTKWWWRMYALETYKECLIFEGCVSGGLIDLSSHVWTWRRSPRDGIEKAQFDDLVNILVGPKPSDVRDTWTCSLNSINTFTVSSMRFVIDSSILVSTIDNVKWNKTLPIKINNHS</sequence>
<dbReference type="InterPro" id="IPR043502">
    <property type="entry name" value="DNA/RNA_pol_sf"/>
</dbReference>
<name>A0A6L2J7X7_TANCI</name>
<keyword evidence="2" id="KW-0695">RNA-directed DNA polymerase</keyword>
<dbReference type="InterPro" id="IPR000477">
    <property type="entry name" value="RT_dom"/>
</dbReference>
<dbReference type="AlphaFoldDB" id="A0A6L2J7X7"/>
<dbReference type="Gene3D" id="3.60.10.10">
    <property type="entry name" value="Endonuclease/exonuclease/phosphatase"/>
    <property type="match status" value="1"/>
</dbReference>
<dbReference type="EMBL" id="BKCJ010000390">
    <property type="protein sequence ID" value="GEU32772.1"/>
    <property type="molecule type" value="Genomic_DNA"/>
</dbReference>
<dbReference type="InterPro" id="IPR036691">
    <property type="entry name" value="Endo/exonu/phosph_ase_sf"/>
</dbReference>
<dbReference type="PANTHER" id="PTHR33116:SF78">
    <property type="entry name" value="OS12G0587133 PROTEIN"/>
    <property type="match status" value="1"/>
</dbReference>
<feature type="domain" description="Reverse transcriptase" evidence="1">
    <location>
        <begin position="374"/>
        <end position="492"/>
    </location>
</feature>
<dbReference type="SUPFAM" id="SSF56672">
    <property type="entry name" value="DNA/RNA polymerases"/>
    <property type="match status" value="1"/>
</dbReference>
<reference evidence="2" key="1">
    <citation type="journal article" date="2019" name="Sci. Rep.">
        <title>Draft genome of Tanacetum cinerariifolium, the natural source of mosquito coil.</title>
        <authorList>
            <person name="Yamashiro T."/>
            <person name="Shiraishi A."/>
            <person name="Satake H."/>
            <person name="Nakayama K."/>
        </authorList>
    </citation>
    <scope>NUCLEOTIDE SEQUENCE</scope>
</reference>
<keyword evidence="2" id="KW-0808">Transferase</keyword>
<protein>
    <submittedName>
        <fullName evidence="2">RNA-directed DNA polymerase, eukaryota, reverse transcriptase zinc-binding domain protein</fullName>
    </submittedName>
</protein>
<organism evidence="2">
    <name type="scientific">Tanacetum cinerariifolium</name>
    <name type="common">Dalmatian daisy</name>
    <name type="synonym">Chrysanthemum cinerariifolium</name>
    <dbReference type="NCBI Taxonomy" id="118510"/>
    <lineage>
        <taxon>Eukaryota</taxon>
        <taxon>Viridiplantae</taxon>
        <taxon>Streptophyta</taxon>
        <taxon>Embryophyta</taxon>
        <taxon>Tracheophyta</taxon>
        <taxon>Spermatophyta</taxon>
        <taxon>Magnoliopsida</taxon>
        <taxon>eudicotyledons</taxon>
        <taxon>Gunneridae</taxon>
        <taxon>Pentapetalae</taxon>
        <taxon>asterids</taxon>
        <taxon>campanulids</taxon>
        <taxon>Asterales</taxon>
        <taxon>Asteraceae</taxon>
        <taxon>Asteroideae</taxon>
        <taxon>Anthemideae</taxon>
        <taxon>Anthemidinae</taxon>
        <taxon>Tanacetum</taxon>
    </lineage>
</organism>
<comment type="caution">
    <text evidence="2">The sequence shown here is derived from an EMBL/GenBank/DDBJ whole genome shotgun (WGS) entry which is preliminary data.</text>
</comment>
<evidence type="ECO:0000313" key="2">
    <source>
        <dbReference type="EMBL" id="GEU32772.1"/>
    </source>
</evidence>
<gene>
    <name evidence="2" type="ORF">Tci_004750</name>
</gene>
<dbReference type="Pfam" id="PF00078">
    <property type="entry name" value="RVT_1"/>
    <property type="match status" value="1"/>
</dbReference>
<keyword evidence="2" id="KW-0548">Nucleotidyltransferase</keyword>